<feature type="transmembrane region" description="Helical" evidence="8">
    <location>
        <begin position="95"/>
        <end position="122"/>
    </location>
</feature>
<keyword evidence="4" id="KW-1003">Cell membrane</keyword>
<dbReference type="InterPro" id="IPR000515">
    <property type="entry name" value="MetI-like"/>
</dbReference>
<keyword evidence="7 8" id="KW-0472">Membrane</keyword>
<accession>A0A1M4WKJ8</accession>
<gene>
    <name evidence="10" type="ORF">SAMN02745190_01262</name>
</gene>
<dbReference type="SUPFAM" id="SSF161098">
    <property type="entry name" value="MetI-like"/>
    <property type="match status" value="1"/>
</dbReference>
<feature type="transmembrane region" description="Helical" evidence="8">
    <location>
        <begin position="225"/>
        <end position="248"/>
    </location>
</feature>
<feature type="domain" description="ABC transmembrane type-1" evidence="9">
    <location>
        <begin position="59"/>
        <end position="248"/>
    </location>
</feature>
<dbReference type="PROSITE" id="PS50928">
    <property type="entry name" value="ABC_TM1"/>
    <property type="match status" value="1"/>
</dbReference>
<evidence type="ECO:0000256" key="7">
    <source>
        <dbReference type="ARBA" id="ARBA00023136"/>
    </source>
</evidence>
<evidence type="ECO:0000256" key="4">
    <source>
        <dbReference type="ARBA" id="ARBA00022475"/>
    </source>
</evidence>
<feature type="transmembrane region" description="Helical" evidence="8">
    <location>
        <begin position="58"/>
        <end position="83"/>
    </location>
</feature>
<dbReference type="RefSeq" id="WP_072935326.1">
    <property type="nucleotide sequence ID" value="NZ_FQUG01000004.1"/>
</dbReference>
<keyword evidence="11" id="KW-1185">Reference proteome</keyword>
<dbReference type="PANTHER" id="PTHR43848:SF2">
    <property type="entry name" value="PUTRESCINE TRANSPORT SYSTEM PERMEASE PROTEIN POTI"/>
    <property type="match status" value="1"/>
</dbReference>
<keyword evidence="6 8" id="KW-1133">Transmembrane helix</keyword>
<dbReference type="Gene3D" id="1.10.3720.10">
    <property type="entry name" value="MetI-like"/>
    <property type="match status" value="1"/>
</dbReference>
<organism evidence="10 11">
    <name type="scientific">Schwartzia succinivorans DSM 10502</name>
    <dbReference type="NCBI Taxonomy" id="1123243"/>
    <lineage>
        <taxon>Bacteria</taxon>
        <taxon>Bacillati</taxon>
        <taxon>Bacillota</taxon>
        <taxon>Negativicutes</taxon>
        <taxon>Selenomonadales</taxon>
        <taxon>Selenomonadaceae</taxon>
        <taxon>Schwartzia</taxon>
    </lineage>
</organism>
<reference evidence="10 11" key="1">
    <citation type="submission" date="2016-11" db="EMBL/GenBank/DDBJ databases">
        <authorList>
            <person name="Jaros S."/>
            <person name="Januszkiewicz K."/>
            <person name="Wedrychowicz H."/>
        </authorList>
    </citation>
    <scope>NUCLEOTIDE SEQUENCE [LARGE SCALE GENOMIC DNA]</scope>
    <source>
        <strain evidence="10 11">DSM 10502</strain>
    </source>
</reference>
<dbReference type="GO" id="GO:0005886">
    <property type="term" value="C:plasma membrane"/>
    <property type="evidence" value="ECO:0007669"/>
    <property type="project" value="UniProtKB-SubCell"/>
</dbReference>
<dbReference type="Pfam" id="PF00528">
    <property type="entry name" value="BPD_transp_1"/>
    <property type="match status" value="1"/>
</dbReference>
<dbReference type="EMBL" id="FQUG01000004">
    <property type="protein sequence ID" value="SHE81789.1"/>
    <property type="molecule type" value="Genomic_DNA"/>
</dbReference>
<dbReference type="GO" id="GO:0055085">
    <property type="term" value="P:transmembrane transport"/>
    <property type="evidence" value="ECO:0007669"/>
    <property type="project" value="InterPro"/>
</dbReference>
<protein>
    <submittedName>
        <fullName evidence="10">Spermidine/putrescine transport system permease protein</fullName>
    </submittedName>
</protein>
<evidence type="ECO:0000259" key="9">
    <source>
        <dbReference type="PROSITE" id="PS50928"/>
    </source>
</evidence>
<keyword evidence="3 8" id="KW-0813">Transport</keyword>
<evidence type="ECO:0000256" key="3">
    <source>
        <dbReference type="ARBA" id="ARBA00022448"/>
    </source>
</evidence>
<proteinExistence type="inferred from homology"/>
<dbReference type="PANTHER" id="PTHR43848">
    <property type="entry name" value="PUTRESCINE TRANSPORT SYSTEM PERMEASE PROTEIN POTI"/>
    <property type="match status" value="1"/>
</dbReference>
<evidence type="ECO:0000256" key="2">
    <source>
        <dbReference type="ARBA" id="ARBA00007069"/>
    </source>
</evidence>
<evidence type="ECO:0000313" key="10">
    <source>
        <dbReference type="EMBL" id="SHE81789.1"/>
    </source>
</evidence>
<dbReference type="AlphaFoldDB" id="A0A1M4WKJ8"/>
<evidence type="ECO:0000256" key="6">
    <source>
        <dbReference type="ARBA" id="ARBA00022989"/>
    </source>
</evidence>
<dbReference type="InterPro" id="IPR051789">
    <property type="entry name" value="Bact_Polyamine_Transport"/>
</dbReference>
<feature type="transmembrane region" description="Helical" evidence="8">
    <location>
        <begin position="9"/>
        <end position="29"/>
    </location>
</feature>
<evidence type="ECO:0000313" key="11">
    <source>
        <dbReference type="Proteomes" id="UP000184404"/>
    </source>
</evidence>
<evidence type="ECO:0000256" key="5">
    <source>
        <dbReference type="ARBA" id="ARBA00022692"/>
    </source>
</evidence>
<comment type="similarity">
    <text evidence="2">Belongs to the binding-protein-dependent transport system permease family. CysTW subfamily.</text>
</comment>
<dbReference type="STRING" id="1123243.SAMN02745190_01262"/>
<dbReference type="InterPro" id="IPR035906">
    <property type="entry name" value="MetI-like_sf"/>
</dbReference>
<keyword evidence="5 8" id="KW-0812">Transmembrane</keyword>
<comment type="subcellular location">
    <subcellularLocation>
        <location evidence="1 8">Cell membrane</location>
        <topology evidence="1 8">Multi-pass membrane protein</topology>
    </subcellularLocation>
</comment>
<sequence>MMRFLRRSYTALIFAFLYLPIFILIVFSFNDSKSRAAWGGFTLRWYEELFSNSAILDAVYNTLTIAVLSAVLATIIGTLAAFAMHKDMRQWEKKIVMNLTYLPILNPDIVTGISLMLLFIFVKMNLGLGSLLLAHTIFNVPYVILTVLPKLKQFDQSLYEAALDLGASPSYAFRKIVLPEILPGIVTGALFAFTLSIDDFVISFFTTGSGVNNLSILIYSMARRGIHPTINALSTLLFLVVLVLLLAVNRRVTGEKKQKHA</sequence>
<dbReference type="Proteomes" id="UP000184404">
    <property type="component" value="Unassembled WGS sequence"/>
</dbReference>
<feature type="transmembrane region" description="Helical" evidence="8">
    <location>
        <begin position="128"/>
        <end position="148"/>
    </location>
</feature>
<name>A0A1M4WKJ8_9FIRM</name>
<dbReference type="CDD" id="cd06261">
    <property type="entry name" value="TM_PBP2"/>
    <property type="match status" value="1"/>
</dbReference>
<evidence type="ECO:0000256" key="8">
    <source>
        <dbReference type="RuleBase" id="RU363032"/>
    </source>
</evidence>
<evidence type="ECO:0000256" key="1">
    <source>
        <dbReference type="ARBA" id="ARBA00004651"/>
    </source>
</evidence>
<dbReference type="OrthoDB" id="9782004at2"/>
<feature type="transmembrane region" description="Helical" evidence="8">
    <location>
        <begin position="181"/>
        <end position="205"/>
    </location>
</feature>